<proteinExistence type="predicted"/>
<sequence>MISVRPYFVQRAMLDDRPSSLFRTSNSLLLRVRRLLENVTVTGFVTMPPAVCVDIRDDSSSAETTFVWAARAIRKGIHCDEYSNITVMKRISIRNMTTAMDRTSFRTPYESLTLRRKNTRTACQTPMIPVAADVTSPGAPGHRIIHENDVSLLRY</sequence>
<keyword evidence="2" id="KW-1185">Reference proteome</keyword>
<evidence type="ECO:0000313" key="2">
    <source>
        <dbReference type="Proteomes" id="UP000039324"/>
    </source>
</evidence>
<dbReference type="AlphaFoldDB" id="A0A0G4J1A5"/>
<gene>
    <name evidence="1" type="ORF">PBRA_001955</name>
</gene>
<organism evidence="1 2">
    <name type="scientific">Plasmodiophora brassicae</name>
    <name type="common">Clubroot disease agent</name>
    <dbReference type="NCBI Taxonomy" id="37360"/>
    <lineage>
        <taxon>Eukaryota</taxon>
        <taxon>Sar</taxon>
        <taxon>Rhizaria</taxon>
        <taxon>Endomyxa</taxon>
        <taxon>Phytomyxea</taxon>
        <taxon>Plasmodiophorida</taxon>
        <taxon>Plasmodiophoridae</taxon>
        <taxon>Plasmodiophora</taxon>
    </lineage>
</organism>
<protein>
    <submittedName>
        <fullName evidence="1">Uncharacterized protein</fullName>
    </submittedName>
</protein>
<dbReference type="Proteomes" id="UP000039324">
    <property type="component" value="Unassembled WGS sequence"/>
</dbReference>
<reference evidence="1 2" key="1">
    <citation type="submission" date="2015-02" db="EMBL/GenBank/DDBJ databases">
        <authorList>
            <person name="Chooi Y.-H."/>
        </authorList>
    </citation>
    <scope>NUCLEOTIDE SEQUENCE [LARGE SCALE GENOMIC DNA]</scope>
    <source>
        <strain evidence="1">E3</strain>
    </source>
</reference>
<name>A0A0G4J1A5_PLABS</name>
<accession>A0A0G4J1A5</accession>
<dbReference type="EMBL" id="CDSF01000112">
    <property type="protein sequence ID" value="CEP01350.1"/>
    <property type="molecule type" value="Genomic_DNA"/>
</dbReference>
<evidence type="ECO:0000313" key="1">
    <source>
        <dbReference type="EMBL" id="CEP01350.1"/>
    </source>
</evidence>